<gene>
    <name evidence="1" type="ORF">ACJMK2_007240</name>
</gene>
<dbReference type="AlphaFoldDB" id="A0ABD3VL27"/>
<dbReference type="EMBL" id="JBJQND010000011">
    <property type="protein sequence ID" value="KAL3861175.1"/>
    <property type="molecule type" value="Genomic_DNA"/>
</dbReference>
<comment type="caution">
    <text evidence="1">The sequence shown here is derived from an EMBL/GenBank/DDBJ whole genome shotgun (WGS) entry which is preliminary data.</text>
</comment>
<evidence type="ECO:0000313" key="1">
    <source>
        <dbReference type="EMBL" id="KAL3861175.1"/>
    </source>
</evidence>
<keyword evidence="2" id="KW-1185">Reference proteome</keyword>
<protein>
    <recommendedName>
        <fullName evidence="3">Vitellogenin</fullName>
    </recommendedName>
</protein>
<organism evidence="1 2">
    <name type="scientific">Sinanodonta woodiana</name>
    <name type="common">Chinese pond mussel</name>
    <name type="synonym">Anodonta woodiana</name>
    <dbReference type="NCBI Taxonomy" id="1069815"/>
    <lineage>
        <taxon>Eukaryota</taxon>
        <taxon>Metazoa</taxon>
        <taxon>Spiralia</taxon>
        <taxon>Lophotrochozoa</taxon>
        <taxon>Mollusca</taxon>
        <taxon>Bivalvia</taxon>
        <taxon>Autobranchia</taxon>
        <taxon>Heteroconchia</taxon>
        <taxon>Palaeoheterodonta</taxon>
        <taxon>Unionida</taxon>
        <taxon>Unionoidea</taxon>
        <taxon>Unionidae</taxon>
        <taxon>Unioninae</taxon>
        <taxon>Sinanodonta</taxon>
    </lineage>
</organism>
<name>A0ABD3VL27_SINWO</name>
<feature type="non-terminal residue" evidence="1">
    <location>
        <position position="1"/>
    </location>
</feature>
<evidence type="ECO:0000313" key="2">
    <source>
        <dbReference type="Proteomes" id="UP001634394"/>
    </source>
</evidence>
<accession>A0ABD3VL27</accession>
<reference evidence="1 2" key="1">
    <citation type="submission" date="2024-11" db="EMBL/GenBank/DDBJ databases">
        <title>Chromosome-level genome assembly of the freshwater bivalve Anodonta woodiana.</title>
        <authorList>
            <person name="Chen X."/>
        </authorList>
    </citation>
    <scope>NUCLEOTIDE SEQUENCE [LARGE SCALE GENOMIC DNA]</scope>
    <source>
        <strain evidence="1">MN2024</strain>
        <tissue evidence="1">Gills</tissue>
    </source>
</reference>
<proteinExistence type="predicted"/>
<sequence length="164" mass="18840">DVAYYQDIENGAFMTARCVKKSSGQCDILINGNIRIGDRMYDLQPSEVHVTPKKFMERTSLLGKQYVLRDQGNIQRNMAVENKEETNINENKKEAELTDRRRLIPDEEERQTHSLYPDVKLLTRNIASLRKAFAKGENRYNNRTNIKNVYGCIASSNVAIVSIL</sequence>
<evidence type="ECO:0008006" key="3">
    <source>
        <dbReference type="Google" id="ProtNLM"/>
    </source>
</evidence>
<dbReference type="Proteomes" id="UP001634394">
    <property type="component" value="Unassembled WGS sequence"/>
</dbReference>